<dbReference type="Pfam" id="PF13472">
    <property type="entry name" value="Lipase_GDSL_2"/>
    <property type="match status" value="1"/>
</dbReference>
<evidence type="ECO:0000259" key="2">
    <source>
        <dbReference type="Pfam" id="PF13472"/>
    </source>
</evidence>
<proteinExistence type="predicted"/>
<feature type="signal peptide" evidence="1">
    <location>
        <begin position="1"/>
        <end position="18"/>
    </location>
</feature>
<dbReference type="PANTHER" id="PTHR30383:SF5">
    <property type="entry name" value="SGNH HYDROLASE-TYPE ESTERASE DOMAIN-CONTAINING PROTEIN"/>
    <property type="match status" value="1"/>
</dbReference>
<dbReference type="AlphaFoldDB" id="A0A934R9G9"/>
<dbReference type="RefSeq" id="WP_200279422.1">
    <property type="nucleotide sequence ID" value="NZ_JAENII010000008.1"/>
</dbReference>
<keyword evidence="4" id="KW-1185">Reference proteome</keyword>
<dbReference type="SUPFAM" id="SSF52266">
    <property type="entry name" value="SGNH hydrolase"/>
    <property type="match status" value="1"/>
</dbReference>
<reference evidence="3" key="1">
    <citation type="submission" date="2021-01" db="EMBL/GenBank/DDBJ databases">
        <title>Modified the classification status of verrucomicrobia.</title>
        <authorList>
            <person name="Feng X."/>
        </authorList>
    </citation>
    <scope>NUCLEOTIDE SEQUENCE</scope>
    <source>
        <strain evidence="3">KCTC 22201</strain>
    </source>
</reference>
<dbReference type="EMBL" id="JAENII010000008">
    <property type="protein sequence ID" value="MBK1827654.1"/>
    <property type="molecule type" value="Genomic_DNA"/>
</dbReference>
<dbReference type="Proteomes" id="UP000658278">
    <property type="component" value="Unassembled WGS sequence"/>
</dbReference>
<evidence type="ECO:0000256" key="1">
    <source>
        <dbReference type="SAM" id="SignalP"/>
    </source>
</evidence>
<comment type="caution">
    <text evidence="3">The sequence shown here is derived from an EMBL/GenBank/DDBJ whole genome shotgun (WGS) entry which is preliminary data.</text>
</comment>
<feature type="chain" id="PRO_5037233445" description="SGNH hydrolase-type esterase domain-containing protein" evidence="1">
    <location>
        <begin position="19"/>
        <end position="220"/>
    </location>
</feature>
<accession>A0A934R9G9</accession>
<sequence length="220" mass="23775">MMRFLPALAVLLSCLVSAAASPEGDEDRKTVVCFGDSITKRGYPEILGETLGVNAVMAGVAGHSSAAGLRRMKKDVLDQEPDVVVVFFGTNDARVDAPRVHVPVKQYQANLEKIVDACREIGAKVVVCTLPPIDEKIYYTRHESDLYEAAGGIPKLWQSYRQAAIQVAKGHNLTLVDLNQELESEPGWLSKDGVHPSPAGTRKIAALISAAVKPLIEEES</sequence>
<dbReference type="InterPro" id="IPR013830">
    <property type="entry name" value="SGNH_hydro"/>
</dbReference>
<evidence type="ECO:0000313" key="4">
    <source>
        <dbReference type="Proteomes" id="UP000658278"/>
    </source>
</evidence>
<dbReference type="InterPro" id="IPR036514">
    <property type="entry name" value="SGNH_hydro_sf"/>
</dbReference>
<dbReference type="PANTHER" id="PTHR30383">
    <property type="entry name" value="THIOESTERASE 1/PROTEASE 1/LYSOPHOSPHOLIPASE L1"/>
    <property type="match status" value="1"/>
</dbReference>
<keyword evidence="1" id="KW-0732">Signal</keyword>
<gene>
    <name evidence="3" type="ORF">JIN81_11535</name>
</gene>
<name>A0A934R9G9_9BACT</name>
<dbReference type="Gene3D" id="3.40.50.1110">
    <property type="entry name" value="SGNH hydrolase"/>
    <property type="match status" value="1"/>
</dbReference>
<dbReference type="GO" id="GO:0004622">
    <property type="term" value="F:phosphatidylcholine lysophospholipase activity"/>
    <property type="evidence" value="ECO:0007669"/>
    <property type="project" value="TreeGrafter"/>
</dbReference>
<evidence type="ECO:0000313" key="3">
    <source>
        <dbReference type="EMBL" id="MBK1827654.1"/>
    </source>
</evidence>
<feature type="domain" description="SGNH hydrolase-type esterase" evidence="2">
    <location>
        <begin position="33"/>
        <end position="202"/>
    </location>
</feature>
<organism evidence="3 4">
    <name type="scientific">Haloferula rosea</name>
    <dbReference type="NCBI Taxonomy" id="490093"/>
    <lineage>
        <taxon>Bacteria</taxon>
        <taxon>Pseudomonadati</taxon>
        <taxon>Verrucomicrobiota</taxon>
        <taxon>Verrucomicrobiia</taxon>
        <taxon>Verrucomicrobiales</taxon>
        <taxon>Verrucomicrobiaceae</taxon>
        <taxon>Haloferula</taxon>
    </lineage>
</organism>
<dbReference type="InterPro" id="IPR051532">
    <property type="entry name" value="Ester_Hydrolysis_Enzymes"/>
</dbReference>
<protein>
    <recommendedName>
        <fullName evidence="2">SGNH hydrolase-type esterase domain-containing protein</fullName>
    </recommendedName>
</protein>